<dbReference type="Proteomes" id="UP000274046">
    <property type="component" value="Unassembled WGS sequence"/>
</dbReference>
<comment type="caution">
    <text evidence="3">The sequence shown here is derived from an EMBL/GenBank/DDBJ whole genome shotgun (WGS) entry which is preliminary data.</text>
</comment>
<feature type="domain" description="Putative auto-transporter adhesin head GIN" evidence="2">
    <location>
        <begin position="44"/>
        <end position="188"/>
    </location>
</feature>
<gene>
    <name evidence="3" type="ORF">D7004_17345</name>
</gene>
<reference evidence="3 4" key="1">
    <citation type="submission" date="2018-10" db="EMBL/GenBank/DDBJ databases">
        <title>Genome sequencing of Pedobacter jejuensis TNB23.</title>
        <authorList>
            <person name="Cho Y.-J."/>
            <person name="Cho A."/>
            <person name="Kim O.-S."/>
        </authorList>
    </citation>
    <scope>NUCLEOTIDE SEQUENCE [LARGE SCALE GENOMIC DNA]</scope>
    <source>
        <strain evidence="3 4">TNB23</strain>
    </source>
</reference>
<keyword evidence="4" id="KW-1185">Reference proteome</keyword>
<evidence type="ECO:0000313" key="3">
    <source>
        <dbReference type="EMBL" id="RNL50660.1"/>
    </source>
</evidence>
<feature type="chain" id="PRO_5018102645" description="Putative auto-transporter adhesin head GIN domain-containing protein" evidence="1">
    <location>
        <begin position="28"/>
        <end position="211"/>
    </location>
</feature>
<dbReference type="Gene3D" id="2.160.20.120">
    <property type="match status" value="1"/>
</dbReference>
<dbReference type="Pfam" id="PF10988">
    <property type="entry name" value="DUF2807"/>
    <property type="match status" value="1"/>
</dbReference>
<name>A0A3N0BP43_9SPHI</name>
<evidence type="ECO:0000313" key="4">
    <source>
        <dbReference type="Proteomes" id="UP000274046"/>
    </source>
</evidence>
<dbReference type="RefSeq" id="WP_123207087.1">
    <property type="nucleotide sequence ID" value="NZ_RBEE01000043.1"/>
</dbReference>
<dbReference type="OrthoDB" id="796727at2"/>
<dbReference type="AlphaFoldDB" id="A0A3N0BP43"/>
<evidence type="ECO:0000259" key="2">
    <source>
        <dbReference type="Pfam" id="PF10988"/>
    </source>
</evidence>
<proteinExistence type="predicted"/>
<accession>A0A3N0BP43</accession>
<dbReference type="InterPro" id="IPR021255">
    <property type="entry name" value="DUF2807"/>
</dbReference>
<organism evidence="3 4">
    <name type="scientific">Pedobacter jejuensis</name>
    <dbReference type="NCBI Taxonomy" id="1268550"/>
    <lineage>
        <taxon>Bacteria</taxon>
        <taxon>Pseudomonadati</taxon>
        <taxon>Bacteroidota</taxon>
        <taxon>Sphingobacteriia</taxon>
        <taxon>Sphingobacteriales</taxon>
        <taxon>Sphingobacteriaceae</taxon>
        <taxon>Pedobacter</taxon>
    </lineage>
</organism>
<dbReference type="EMBL" id="RBEE01000043">
    <property type="protein sequence ID" value="RNL50660.1"/>
    <property type="molecule type" value="Genomic_DNA"/>
</dbReference>
<sequence>MKTSIKTLFAAALTTVILGTASVAAIANENNNNYTNLTSVKNISKIKISGNVKLVLVQDAKESVEVYDNYFAKNAFVQQQNGELRISSFTSEPLTVIAHVNNLTAIEASNTSSVKTSGNFNLLNLNVVLNDSATADIKANTLSLITNINGTSNLILSGSTENYTAILGSVAKVKMNDFVANDTNVSAAPLSVAYSANRYNDIRIDVLESIL</sequence>
<protein>
    <recommendedName>
        <fullName evidence="2">Putative auto-transporter adhesin head GIN domain-containing protein</fullName>
    </recommendedName>
</protein>
<keyword evidence="1" id="KW-0732">Signal</keyword>
<feature type="signal peptide" evidence="1">
    <location>
        <begin position="1"/>
        <end position="27"/>
    </location>
</feature>
<evidence type="ECO:0000256" key="1">
    <source>
        <dbReference type="SAM" id="SignalP"/>
    </source>
</evidence>